<proteinExistence type="predicted"/>
<keyword evidence="2" id="KW-0812">Transmembrane</keyword>
<name>A0A914DNW0_9BILA</name>
<dbReference type="WBParaSite" id="ACRNAN_scaffold3235.g19548.t1">
    <property type="protein sequence ID" value="ACRNAN_scaffold3235.g19548.t1"/>
    <property type="gene ID" value="ACRNAN_scaffold3235.g19548"/>
</dbReference>
<reference evidence="4" key="1">
    <citation type="submission" date="2022-11" db="UniProtKB">
        <authorList>
            <consortium name="WormBaseParasite"/>
        </authorList>
    </citation>
    <scope>IDENTIFICATION</scope>
</reference>
<evidence type="ECO:0000256" key="1">
    <source>
        <dbReference type="SAM" id="MobiDB-lite"/>
    </source>
</evidence>
<evidence type="ECO:0000256" key="2">
    <source>
        <dbReference type="SAM" id="Phobius"/>
    </source>
</evidence>
<keyword evidence="3" id="KW-1185">Reference proteome</keyword>
<keyword evidence="2" id="KW-0472">Membrane</keyword>
<protein>
    <submittedName>
        <fullName evidence="4">Uncharacterized protein</fullName>
    </submittedName>
</protein>
<organism evidence="3 4">
    <name type="scientific">Acrobeloides nanus</name>
    <dbReference type="NCBI Taxonomy" id="290746"/>
    <lineage>
        <taxon>Eukaryota</taxon>
        <taxon>Metazoa</taxon>
        <taxon>Ecdysozoa</taxon>
        <taxon>Nematoda</taxon>
        <taxon>Chromadorea</taxon>
        <taxon>Rhabditida</taxon>
        <taxon>Tylenchina</taxon>
        <taxon>Cephalobomorpha</taxon>
        <taxon>Cephaloboidea</taxon>
        <taxon>Cephalobidae</taxon>
        <taxon>Acrobeloides</taxon>
    </lineage>
</organism>
<evidence type="ECO:0000313" key="4">
    <source>
        <dbReference type="WBParaSite" id="ACRNAN_scaffold3235.g19548.t1"/>
    </source>
</evidence>
<feature type="transmembrane region" description="Helical" evidence="2">
    <location>
        <begin position="148"/>
        <end position="174"/>
    </location>
</feature>
<feature type="region of interest" description="Disordered" evidence="1">
    <location>
        <begin position="35"/>
        <end position="59"/>
    </location>
</feature>
<sequence>MIVWQHVICDLMSVSVQIIIAIPITYAAYNSNQSDSPNSIDSSNSSNPLNPSDSTDPSNLLIRPIRLSRPILSDRYNPLDSSNTVRFLQSLRLGRSCLIFTIRPTHPIRRSVQSVLFVRSFKSVQSVQSARSVQSIHMIRPVCSIRPIFTICSIRLILAIILFIQKIFLGFYLYNDCANSYNYCLYNNCSIPAFMINFRKVSP</sequence>
<evidence type="ECO:0000313" key="3">
    <source>
        <dbReference type="Proteomes" id="UP000887540"/>
    </source>
</evidence>
<dbReference type="Proteomes" id="UP000887540">
    <property type="component" value="Unplaced"/>
</dbReference>
<keyword evidence="2" id="KW-1133">Transmembrane helix</keyword>
<accession>A0A914DNW0</accession>
<dbReference type="AlphaFoldDB" id="A0A914DNW0"/>